<feature type="transmembrane region" description="Helical" evidence="8">
    <location>
        <begin position="208"/>
        <end position="237"/>
    </location>
</feature>
<dbReference type="PROSITE" id="PS51012">
    <property type="entry name" value="ABC_TM2"/>
    <property type="match status" value="1"/>
</dbReference>
<protein>
    <submittedName>
        <fullName evidence="10">ABC-2 type transport system permease protein</fullName>
    </submittedName>
</protein>
<dbReference type="Pfam" id="PF12698">
    <property type="entry name" value="ABC2_membrane_3"/>
    <property type="match status" value="1"/>
</dbReference>
<gene>
    <name evidence="10" type="ORF">SAMN06264868_1075</name>
</gene>
<keyword evidence="7 8" id="KW-0472">Membrane</keyword>
<dbReference type="PANTHER" id="PTHR30294">
    <property type="entry name" value="MEMBRANE COMPONENT OF ABC TRANSPORTER YHHJ-RELATED"/>
    <property type="match status" value="1"/>
</dbReference>
<sequence>MRTFFTVFIKEIITFLRSWGLVLVVLYSFVVDVYIAGKGFEVKPRNVSIGYVDYSDSVLSKKILSHFHQPEFQSPKKFNSEKELNKAIFNKEIIVGIIFEPDFEKNLIKNGKTQINVLLDSTAAAQSFITLFYIQNIILNISDLKLPVEIKTHKLFNQNADTQKFLSFSEFLSTLTLMGVILSAIVFVREKEKGTWDLMLLMPANSKIIILAKSFSQIVIILIYATISIGIVLFGVFKVPINGSFFVFIILTLVYLFSVTGIGLFIASISNDMLKVAQSSILIIMPMIFLSGAWTPIYSMHPVIQYLSYLSPLRYYIEGSLSIFFRGTPFIELIPYFVALSILSLILYIFGFRKIGRLF</sequence>
<feature type="domain" description="ABC transmembrane type-2" evidence="9">
    <location>
        <begin position="131"/>
        <end position="355"/>
    </location>
</feature>
<feature type="transmembrane region" description="Helical" evidence="8">
    <location>
        <begin position="333"/>
        <end position="352"/>
    </location>
</feature>
<dbReference type="Gene3D" id="3.40.1710.10">
    <property type="entry name" value="abc type-2 transporter like domain"/>
    <property type="match status" value="1"/>
</dbReference>
<evidence type="ECO:0000313" key="10">
    <source>
        <dbReference type="EMBL" id="SMP09640.1"/>
    </source>
</evidence>
<dbReference type="GO" id="GO:0005886">
    <property type="term" value="C:plasma membrane"/>
    <property type="evidence" value="ECO:0007669"/>
    <property type="project" value="UniProtKB-SubCell"/>
</dbReference>
<evidence type="ECO:0000256" key="6">
    <source>
        <dbReference type="ARBA" id="ARBA00022989"/>
    </source>
</evidence>
<organism evidence="10 11">
    <name type="scientific">Venenivibrio stagnispumantis</name>
    <dbReference type="NCBI Taxonomy" id="407998"/>
    <lineage>
        <taxon>Bacteria</taxon>
        <taxon>Pseudomonadati</taxon>
        <taxon>Aquificota</taxon>
        <taxon>Aquificia</taxon>
        <taxon>Aquificales</taxon>
        <taxon>Hydrogenothermaceae</taxon>
        <taxon>Venenivibrio</taxon>
    </lineage>
</organism>
<dbReference type="AlphaFoldDB" id="A0AA46AE09"/>
<comment type="caution">
    <text evidence="10">The sequence shown here is derived from an EMBL/GenBank/DDBJ whole genome shotgun (WGS) entry which is preliminary data.</text>
</comment>
<comment type="subcellular location">
    <subcellularLocation>
        <location evidence="1">Cell membrane</location>
        <topology evidence="1">Multi-pass membrane protein</topology>
    </subcellularLocation>
</comment>
<dbReference type="GO" id="GO:0140359">
    <property type="term" value="F:ABC-type transporter activity"/>
    <property type="evidence" value="ECO:0007669"/>
    <property type="project" value="InterPro"/>
</dbReference>
<evidence type="ECO:0000259" key="9">
    <source>
        <dbReference type="PROSITE" id="PS51012"/>
    </source>
</evidence>
<feature type="transmembrane region" description="Helical" evidence="8">
    <location>
        <begin position="281"/>
        <end position="300"/>
    </location>
</feature>
<comment type="similarity">
    <text evidence="2">Belongs to the ABC-2 integral membrane protein family.</text>
</comment>
<keyword evidence="5 8" id="KW-0812">Transmembrane</keyword>
<feature type="transmembrane region" description="Helical" evidence="8">
    <location>
        <begin position="165"/>
        <end position="188"/>
    </location>
</feature>
<evidence type="ECO:0000256" key="5">
    <source>
        <dbReference type="ARBA" id="ARBA00022692"/>
    </source>
</evidence>
<keyword evidence="6 8" id="KW-1133">Transmembrane helix</keyword>
<evidence type="ECO:0000256" key="3">
    <source>
        <dbReference type="ARBA" id="ARBA00022448"/>
    </source>
</evidence>
<dbReference type="InterPro" id="IPR013525">
    <property type="entry name" value="ABC2_TM"/>
</dbReference>
<reference evidence="10" key="1">
    <citation type="submission" date="2017-05" db="EMBL/GenBank/DDBJ databases">
        <authorList>
            <person name="Varghese N."/>
            <person name="Submissions S."/>
        </authorList>
    </citation>
    <scope>NUCLEOTIDE SEQUENCE</scope>
    <source>
        <strain evidence="10">DSM 18763</strain>
    </source>
</reference>
<dbReference type="Proteomes" id="UP001157947">
    <property type="component" value="Unassembled WGS sequence"/>
</dbReference>
<evidence type="ECO:0000313" key="11">
    <source>
        <dbReference type="Proteomes" id="UP001157947"/>
    </source>
</evidence>
<evidence type="ECO:0000256" key="7">
    <source>
        <dbReference type="ARBA" id="ARBA00023136"/>
    </source>
</evidence>
<name>A0AA46AE09_9AQUI</name>
<keyword evidence="11" id="KW-1185">Reference proteome</keyword>
<keyword evidence="3" id="KW-0813">Transport</keyword>
<feature type="transmembrane region" description="Helical" evidence="8">
    <location>
        <begin position="12"/>
        <end position="35"/>
    </location>
</feature>
<feature type="transmembrane region" description="Helical" evidence="8">
    <location>
        <begin position="243"/>
        <end position="269"/>
    </location>
</feature>
<dbReference type="EMBL" id="FXTX01000007">
    <property type="protein sequence ID" value="SMP09640.1"/>
    <property type="molecule type" value="Genomic_DNA"/>
</dbReference>
<proteinExistence type="inferred from homology"/>
<evidence type="ECO:0000256" key="4">
    <source>
        <dbReference type="ARBA" id="ARBA00022475"/>
    </source>
</evidence>
<evidence type="ECO:0000256" key="1">
    <source>
        <dbReference type="ARBA" id="ARBA00004651"/>
    </source>
</evidence>
<dbReference type="RefSeq" id="WP_283571424.1">
    <property type="nucleotide sequence ID" value="NZ_FXTX01000007.1"/>
</dbReference>
<accession>A0AA46AE09</accession>
<dbReference type="PANTHER" id="PTHR30294:SF47">
    <property type="entry name" value="INNER MEMBRANE TRANSPORT PERMEASE YHHJ"/>
    <property type="match status" value="1"/>
</dbReference>
<keyword evidence="4" id="KW-1003">Cell membrane</keyword>
<dbReference type="InterPro" id="IPR051449">
    <property type="entry name" value="ABC-2_transporter_component"/>
</dbReference>
<dbReference type="InterPro" id="IPR047817">
    <property type="entry name" value="ABC2_TM_bact-type"/>
</dbReference>
<evidence type="ECO:0000256" key="8">
    <source>
        <dbReference type="SAM" id="Phobius"/>
    </source>
</evidence>
<evidence type="ECO:0000256" key="2">
    <source>
        <dbReference type="ARBA" id="ARBA00007783"/>
    </source>
</evidence>